<dbReference type="SUPFAM" id="SSF56784">
    <property type="entry name" value="HAD-like"/>
    <property type="match status" value="1"/>
</dbReference>
<dbReference type="NCBIfam" id="TIGR01509">
    <property type="entry name" value="HAD-SF-IA-v3"/>
    <property type="match status" value="1"/>
</dbReference>
<keyword evidence="6" id="KW-0413">Isomerase</keyword>
<evidence type="ECO:0000256" key="6">
    <source>
        <dbReference type="ARBA" id="ARBA00023235"/>
    </source>
</evidence>
<dbReference type="OrthoDB" id="9797743at2"/>
<evidence type="ECO:0000256" key="9">
    <source>
        <dbReference type="ARBA" id="ARBA00044968"/>
    </source>
</evidence>
<comment type="cofactor">
    <cofactor evidence="1">
        <name>Mg(2+)</name>
        <dbReference type="ChEBI" id="CHEBI:18420"/>
    </cofactor>
</comment>
<evidence type="ECO:0000256" key="2">
    <source>
        <dbReference type="ARBA" id="ARBA00006171"/>
    </source>
</evidence>
<dbReference type="InterPro" id="IPR006439">
    <property type="entry name" value="HAD-SF_hydro_IA"/>
</dbReference>
<protein>
    <recommendedName>
        <fullName evidence="10">Beta-phosphoglucomutase</fullName>
        <ecNumber evidence="9">5.4.2.6</ecNumber>
    </recommendedName>
</protein>
<dbReference type="STRING" id="554083.BKD30_13380"/>
<evidence type="ECO:0000256" key="4">
    <source>
        <dbReference type="ARBA" id="ARBA00022723"/>
    </source>
</evidence>
<dbReference type="InterPro" id="IPR023214">
    <property type="entry name" value="HAD_sf"/>
</dbReference>
<dbReference type="SFLD" id="SFLDS00003">
    <property type="entry name" value="Haloacid_Dehalogenase"/>
    <property type="match status" value="1"/>
</dbReference>
<comment type="caution">
    <text evidence="11">The sequence shown here is derived from an EMBL/GenBank/DDBJ whole genome shotgun (WGS) entry which is preliminary data.</text>
</comment>
<dbReference type="PRINTS" id="PR00413">
    <property type="entry name" value="HADHALOGNASE"/>
</dbReference>
<sequence>MVPVDWSDFDAVLFDLDGVLTPTAQIHRTAWAQMFDAFLAGREQPPFTDADYFAHVDGRPRTDGVRAFLASRGVTLPDGEPDDPEDAETVNGLGNRKNAAFNAVLARDGIAPYPASARLLDALRRRGTAMAVVSSSRNARLVLDAAGISDDFACVVDGEDAATHQLAGKPAPDTFLRAAELLGVDPARAVVVEDATSGVAAGRAGRFGLVIGVDRGAGAAALTGAGADVVVTDLDEVLP</sequence>
<name>A0A1R1L719_9MICC</name>
<dbReference type="PANTHER" id="PTHR46193">
    <property type="entry name" value="6-PHOSPHOGLUCONATE PHOSPHATASE"/>
    <property type="match status" value="1"/>
</dbReference>
<dbReference type="SFLD" id="SFLDG01129">
    <property type="entry name" value="C1.5:_HAD__Beta-PGM__Phosphata"/>
    <property type="match status" value="1"/>
</dbReference>
<comment type="catalytic activity">
    <reaction evidence="8">
        <text>beta-D-glucose 1-phosphate = beta-D-glucose 6-phosphate</text>
        <dbReference type="Rhea" id="RHEA:20113"/>
        <dbReference type="ChEBI" id="CHEBI:57684"/>
        <dbReference type="ChEBI" id="CHEBI:58247"/>
        <dbReference type="EC" id="5.4.2.6"/>
    </reaction>
</comment>
<dbReference type="InterPro" id="IPR036412">
    <property type="entry name" value="HAD-like_sf"/>
</dbReference>
<dbReference type="RefSeq" id="WP_076705340.1">
    <property type="nucleotide sequence ID" value="NZ_MRDE01000076.1"/>
</dbReference>
<evidence type="ECO:0000256" key="1">
    <source>
        <dbReference type="ARBA" id="ARBA00001946"/>
    </source>
</evidence>
<dbReference type="Gene3D" id="1.10.150.240">
    <property type="entry name" value="Putative phosphatase, domain 2"/>
    <property type="match status" value="1"/>
</dbReference>
<evidence type="ECO:0000256" key="5">
    <source>
        <dbReference type="ARBA" id="ARBA00022842"/>
    </source>
</evidence>
<evidence type="ECO:0000256" key="7">
    <source>
        <dbReference type="ARBA" id="ARBA00023277"/>
    </source>
</evidence>
<dbReference type="InterPro" id="IPR010976">
    <property type="entry name" value="B-phosphoglucomutase_hydrolase"/>
</dbReference>
<gene>
    <name evidence="11" type="ORF">BKD30_13380</name>
</gene>
<dbReference type="Proteomes" id="UP000187085">
    <property type="component" value="Unassembled WGS sequence"/>
</dbReference>
<dbReference type="GO" id="GO:0008801">
    <property type="term" value="F:beta-phosphoglucomutase activity"/>
    <property type="evidence" value="ECO:0007669"/>
    <property type="project" value="UniProtKB-EC"/>
</dbReference>
<reference evidence="11 12" key="1">
    <citation type="submission" date="2016-12" db="EMBL/GenBank/DDBJ databases">
        <title>Draft genome of Tersicoccus phoenicis 1P05MA.</title>
        <authorList>
            <person name="Nakajima Y."/>
            <person name="Yoshizawa S."/>
            <person name="Nakamura K."/>
            <person name="Ogura Y."/>
            <person name="Hayashi T."/>
            <person name="Kogure K."/>
        </authorList>
    </citation>
    <scope>NUCLEOTIDE SEQUENCE [LARGE SCALE GENOMIC DNA]</scope>
    <source>
        <strain evidence="11 12">1p05MA</strain>
    </source>
</reference>
<evidence type="ECO:0000256" key="10">
    <source>
        <dbReference type="ARBA" id="ARBA00044991"/>
    </source>
</evidence>
<dbReference type="NCBIfam" id="TIGR02009">
    <property type="entry name" value="PGMB-YQAB-SF"/>
    <property type="match status" value="1"/>
</dbReference>
<dbReference type="Pfam" id="PF00702">
    <property type="entry name" value="Hydrolase"/>
    <property type="match status" value="1"/>
</dbReference>
<proteinExistence type="inferred from homology"/>
<keyword evidence="5" id="KW-0460">Magnesium</keyword>
<organism evidence="11 12">
    <name type="scientific">Tersicoccus phoenicis</name>
    <dbReference type="NCBI Taxonomy" id="554083"/>
    <lineage>
        <taxon>Bacteria</taxon>
        <taxon>Bacillati</taxon>
        <taxon>Actinomycetota</taxon>
        <taxon>Actinomycetes</taxon>
        <taxon>Micrococcales</taxon>
        <taxon>Micrococcaceae</taxon>
        <taxon>Tersicoccus</taxon>
    </lineage>
</organism>
<dbReference type="PANTHER" id="PTHR46193:SF18">
    <property type="entry name" value="HEXITOL PHOSPHATASE B"/>
    <property type="match status" value="1"/>
</dbReference>
<keyword evidence="3" id="KW-0597">Phosphoprotein</keyword>
<dbReference type="EMBL" id="MRDE01000076">
    <property type="protein sequence ID" value="OMH23324.1"/>
    <property type="molecule type" value="Genomic_DNA"/>
</dbReference>
<evidence type="ECO:0000256" key="8">
    <source>
        <dbReference type="ARBA" id="ARBA00044926"/>
    </source>
</evidence>
<keyword evidence="12" id="KW-1185">Reference proteome</keyword>
<evidence type="ECO:0000256" key="3">
    <source>
        <dbReference type="ARBA" id="ARBA00022553"/>
    </source>
</evidence>
<dbReference type="GO" id="GO:0046872">
    <property type="term" value="F:metal ion binding"/>
    <property type="evidence" value="ECO:0007669"/>
    <property type="project" value="UniProtKB-KW"/>
</dbReference>
<comment type="similarity">
    <text evidence="2">Belongs to the HAD-like hydrolase superfamily. CbbY/CbbZ/Gph/YieH family.</text>
</comment>
<dbReference type="InterPro" id="IPR051600">
    <property type="entry name" value="Beta-PGM-like"/>
</dbReference>
<evidence type="ECO:0000313" key="11">
    <source>
        <dbReference type="EMBL" id="OMH23324.1"/>
    </source>
</evidence>
<keyword evidence="7" id="KW-0119">Carbohydrate metabolism</keyword>
<evidence type="ECO:0000313" key="12">
    <source>
        <dbReference type="Proteomes" id="UP000187085"/>
    </source>
</evidence>
<dbReference type="Gene3D" id="3.40.50.1000">
    <property type="entry name" value="HAD superfamily/HAD-like"/>
    <property type="match status" value="1"/>
</dbReference>
<dbReference type="EC" id="5.4.2.6" evidence="9"/>
<dbReference type="InterPro" id="IPR023198">
    <property type="entry name" value="PGP-like_dom2"/>
</dbReference>
<accession>A0A1R1L719</accession>
<keyword evidence="4" id="KW-0479">Metal-binding</keyword>
<dbReference type="AlphaFoldDB" id="A0A1R1L719"/>